<dbReference type="Gene3D" id="3.40.50.10090">
    <property type="match status" value="2"/>
</dbReference>
<dbReference type="PANTHER" id="PTHR12390:SF0">
    <property type="entry name" value="UROPORPHYRINOGEN-III SYNTHASE"/>
    <property type="match status" value="1"/>
</dbReference>
<dbReference type="Proteomes" id="UP001497600">
    <property type="component" value="Chromosome F"/>
</dbReference>
<sequence length="256" mass="28506">MHIILLKNKTTPADPYEEIIQTQGHSPHFIPLLRHTHLDKDKIVEYLTDVDFLGCDAFIITSQRAVECFNECMGMIKDNEIASRIFSKSGYTVGPATAEILGQSGFKDVRGGKNAGNGSILADIIMQEMSPNKKVIFFTGEIRKDIIPRKLIKAGFDLKERVLYRTEARNDIVVNFQETCDIVAKTPSWLVFFSPQGTESIVEYLVNSDNHGFKIASIGPTTEEYLEEKGIKPSVVAPKPDSKSLLESILGVSELI</sequence>
<dbReference type="Pfam" id="PF02602">
    <property type="entry name" value="HEM4"/>
    <property type="match status" value="1"/>
</dbReference>
<dbReference type="SUPFAM" id="SSF69618">
    <property type="entry name" value="HemD-like"/>
    <property type="match status" value="1"/>
</dbReference>
<dbReference type="InterPro" id="IPR039793">
    <property type="entry name" value="UROS/Hem4"/>
</dbReference>
<dbReference type="InterPro" id="IPR036108">
    <property type="entry name" value="4pyrrol_syn_uPrphyn_synt_sf"/>
</dbReference>
<keyword evidence="3" id="KW-1185">Reference proteome</keyword>
<reference evidence="2 3" key="1">
    <citation type="submission" date="2024-01" db="EMBL/GenBank/DDBJ databases">
        <authorList>
            <consortium name="Genoscope - CEA"/>
            <person name="William W."/>
        </authorList>
    </citation>
    <scope>NUCLEOTIDE SEQUENCE [LARGE SCALE GENOMIC DNA]</scope>
    <source>
        <strain evidence="2 3">29B2s-10</strain>
    </source>
</reference>
<feature type="domain" description="Tetrapyrrole biosynthesis uroporphyrinogen III synthase" evidence="1">
    <location>
        <begin position="15"/>
        <end position="247"/>
    </location>
</feature>
<name>A0ABP0EFR0_9ASCO</name>
<dbReference type="EMBL" id="OZ004258">
    <property type="protein sequence ID" value="CAK7913701.1"/>
    <property type="molecule type" value="Genomic_DNA"/>
</dbReference>
<protein>
    <submittedName>
        <fullName evidence="2">Uroporphyrinogen-III synthase</fullName>
    </submittedName>
</protein>
<dbReference type="CDD" id="cd06578">
    <property type="entry name" value="HemD"/>
    <property type="match status" value="1"/>
</dbReference>
<proteinExistence type="predicted"/>
<evidence type="ECO:0000313" key="2">
    <source>
        <dbReference type="EMBL" id="CAK7913701.1"/>
    </source>
</evidence>
<accession>A0ABP0EFR0</accession>
<dbReference type="InterPro" id="IPR003754">
    <property type="entry name" value="4pyrrol_synth_uPrphyn_synth"/>
</dbReference>
<evidence type="ECO:0000313" key="3">
    <source>
        <dbReference type="Proteomes" id="UP001497600"/>
    </source>
</evidence>
<evidence type="ECO:0000259" key="1">
    <source>
        <dbReference type="Pfam" id="PF02602"/>
    </source>
</evidence>
<gene>
    <name evidence="2" type="primary">HEM4</name>
    <name evidence="2" type="ORF">CAAN4_F12992</name>
</gene>
<organism evidence="2 3">
    <name type="scientific">[Candida] anglica</name>
    <dbReference type="NCBI Taxonomy" id="148631"/>
    <lineage>
        <taxon>Eukaryota</taxon>
        <taxon>Fungi</taxon>
        <taxon>Dikarya</taxon>
        <taxon>Ascomycota</taxon>
        <taxon>Saccharomycotina</taxon>
        <taxon>Pichiomycetes</taxon>
        <taxon>Debaryomycetaceae</taxon>
        <taxon>Kurtzmaniella</taxon>
    </lineage>
</organism>
<dbReference type="PANTHER" id="PTHR12390">
    <property type="entry name" value="UROPORPHYRINOGEN III SYNTHASE"/>
    <property type="match status" value="1"/>
</dbReference>